<evidence type="ECO:0000313" key="6">
    <source>
        <dbReference type="EMBL" id="NMH87130.1"/>
    </source>
</evidence>
<dbReference type="PROSITE" id="PS51257">
    <property type="entry name" value="PROKAR_LIPOPROTEIN"/>
    <property type="match status" value="1"/>
</dbReference>
<dbReference type="RefSeq" id="WP_169671377.1">
    <property type="nucleotide sequence ID" value="NZ_JABBHF010000003.1"/>
</dbReference>
<dbReference type="InterPro" id="IPR014718">
    <property type="entry name" value="GH-type_carb-bd"/>
</dbReference>
<dbReference type="Proteomes" id="UP000746690">
    <property type="component" value="Unassembled WGS sequence"/>
</dbReference>
<evidence type="ECO:0000313" key="7">
    <source>
        <dbReference type="Proteomes" id="UP000746690"/>
    </source>
</evidence>
<dbReference type="InterPro" id="IPR041371">
    <property type="entry name" value="GH92_N"/>
</dbReference>
<dbReference type="Pfam" id="PF17678">
    <property type="entry name" value="Glyco_hydro_92N"/>
    <property type="match status" value="1"/>
</dbReference>
<feature type="domain" description="Glycosyl hydrolase family 92 N-terminal" evidence="5">
    <location>
        <begin position="28"/>
        <end position="262"/>
    </location>
</feature>
<dbReference type="InterPro" id="IPR012939">
    <property type="entry name" value="Glyco_hydro_92"/>
</dbReference>
<name>A0ABX1RXS7_9FLAO</name>
<gene>
    <name evidence="6" type="ORF">HHX25_06410</name>
</gene>
<evidence type="ECO:0000259" key="4">
    <source>
        <dbReference type="Pfam" id="PF07971"/>
    </source>
</evidence>
<dbReference type="Gene3D" id="1.20.1610.10">
    <property type="entry name" value="alpha-1,2-mannosidases domains"/>
    <property type="match status" value="1"/>
</dbReference>
<keyword evidence="7" id="KW-1185">Reference proteome</keyword>
<protein>
    <submittedName>
        <fullName evidence="6">Glycoside hydrolase family 92 protein</fullName>
    </submittedName>
</protein>
<dbReference type="Gene3D" id="3.30.2080.10">
    <property type="entry name" value="GH92 mannosidase domain"/>
    <property type="match status" value="1"/>
</dbReference>
<dbReference type="InterPro" id="IPR050883">
    <property type="entry name" value="PNGase"/>
</dbReference>
<reference evidence="6 7" key="1">
    <citation type="submission" date="2020-04" db="EMBL/GenBank/DDBJ databases">
        <title>A Flavivirga sp. nov.</title>
        <authorList>
            <person name="Sun X."/>
        </authorList>
    </citation>
    <scope>NUCLEOTIDE SEQUENCE [LARGE SCALE GENOMIC DNA]</scope>
    <source>
        <strain evidence="6 7">Y03</strain>
    </source>
</reference>
<organism evidence="6 7">
    <name type="scientific">Flavivirga algicola</name>
    <dbReference type="NCBI Taxonomy" id="2729136"/>
    <lineage>
        <taxon>Bacteria</taxon>
        <taxon>Pseudomonadati</taxon>
        <taxon>Bacteroidota</taxon>
        <taxon>Flavobacteriia</taxon>
        <taxon>Flavobacteriales</taxon>
        <taxon>Flavobacteriaceae</taxon>
        <taxon>Flavivirga</taxon>
    </lineage>
</organism>
<evidence type="ECO:0000256" key="1">
    <source>
        <dbReference type="ARBA" id="ARBA00001913"/>
    </source>
</evidence>
<dbReference type="EMBL" id="JABBHF010000003">
    <property type="protein sequence ID" value="NMH87130.1"/>
    <property type="molecule type" value="Genomic_DNA"/>
</dbReference>
<dbReference type="PANTHER" id="PTHR12143:SF39">
    <property type="entry name" value="SECRETED PROTEIN"/>
    <property type="match status" value="1"/>
</dbReference>
<comment type="caution">
    <text evidence="6">The sequence shown here is derived from an EMBL/GenBank/DDBJ whole genome shotgun (WGS) entry which is preliminary data.</text>
</comment>
<dbReference type="NCBIfam" id="TIGR01180">
    <property type="entry name" value="aman2_put"/>
    <property type="match status" value="1"/>
</dbReference>
<evidence type="ECO:0000259" key="5">
    <source>
        <dbReference type="Pfam" id="PF17678"/>
    </source>
</evidence>
<keyword evidence="3" id="KW-0106">Calcium</keyword>
<dbReference type="PANTHER" id="PTHR12143">
    <property type="entry name" value="PEPTIDE N-GLYCANASE PNGASE -RELATED"/>
    <property type="match status" value="1"/>
</dbReference>
<dbReference type="GO" id="GO:0016787">
    <property type="term" value="F:hydrolase activity"/>
    <property type="evidence" value="ECO:0007669"/>
    <property type="project" value="UniProtKB-KW"/>
</dbReference>
<comment type="cofactor">
    <cofactor evidence="1">
        <name>Ca(2+)</name>
        <dbReference type="ChEBI" id="CHEBI:29108"/>
    </cofactor>
</comment>
<dbReference type="InterPro" id="IPR026876">
    <property type="entry name" value="Fn3_assoc_repeat"/>
</dbReference>
<dbReference type="Gene3D" id="1.20.1050.60">
    <property type="entry name" value="alpha-1,2-mannosidase"/>
    <property type="match status" value="1"/>
</dbReference>
<feature type="domain" description="Glycosyl hydrolase family 92" evidence="4">
    <location>
        <begin position="270"/>
        <end position="735"/>
    </location>
</feature>
<comment type="subunit">
    <text evidence="2">Monomer.</text>
</comment>
<evidence type="ECO:0000256" key="2">
    <source>
        <dbReference type="ARBA" id="ARBA00011245"/>
    </source>
</evidence>
<dbReference type="Pfam" id="PF13287">
    <property type="entry name" value="Fn3_assoc"/>
    <property type="match status" value="1"/>
</dbReference>
<dbReference type="SUPFAM" id="SSF48208">
    <property type="entry name" value="Six-hairpin glycosidases"/>
    <property type="match status" value="1"/>
</dbReference>
<evidence type="ECO:0000256" key="3">
    <source>
        <dbReference type="ARBA" id="ARBA00022837"/>
    </source>
</evidence>
<accession>A0ABX1RXS7</accession>
<dbReference type="Pfam" id="PF07971">
    <property type="entry name" value="Glyco_hydro_92"/>
    <property type="match status" value="1"/>
</dbReference>
<keyword evidence="6" id="KW-0378">Hydrolase</keyword>
<dbReference type="InterPro" id="IPR005887">
    <property type="entry name" value="GH92_a_mannosidase_put"/>
</dbReference>
<sequence>MRKSIAILGGLLVLFSCQKKTLKNLTDYVDPMIGTSAHGHTFPGATTPFGMVQLSPSNDFKAWDWCSGYHYSDSIIKGFAHNHISGAGLSGLGDILLMPTMDKKTTKSGSDALVDTSYRSRFSHKTEQVRAGYYTVKLDDYNIKVELTATLRTGFHKYTFNKAGVADIIIDPTHAIMERAAETGIQVVSNTEIRGFKRVDAGSGKNRYTYFSAKFSKPFKKATVTNKDEEVETISLTALKAKSYVSFNVEKDEQIEVSVTLSPIDYDGVEKNFIAEAKGKSFDDVLKESTKAWNNVLNKIVISETSSEAKKRTFYTAMYHAFISPNIISDVDGRYAVEGKSYKSEIPQYSNYSTWDTYRALHPLLTIIEQQETSKMINSLISRDTQTGVGQPVWELVGFDNACMIGYTTSSVIGDAVLKDIKGINYDEAFNSMYKSAFNLTKHSAVYDVSGLEDYINYGYVTAETGSSVSKTTEYNYHDYVIAKVAEKLGKAKEAEVFYKRSLGYRALFHPDDGYLYPVYSTGKMRKLDLTTWDNLIPNYVSGNIWAYSAYTPHDMKGAIQLHGGKEKYAEWLDNIFSDTLSIGGAQHVDISGFIGKYGHGDEPGHQMPYLYNYVGQPWKSQKYINEVVTTMYSDKPDGLINNEDLGQMSAWYIFSTLGFYPVAPASLNYQLGAPYHEHATINLENGNTFTVKAINLSDDNFYVQSVKLNGETYGKSYISHQDIMAGGVLEFTMGALPNKDWGSLDESASIGAVFKEKPEVLVKATASPYDTNNSFFFSNKHTATLKSNDSEAAIYYTTDGSIPTKASKKYEYPFEIKENCILKAAAVMEGLNMSKVYEKPLFKSVFPLLKDGYPKYTMNNWSEPNYGKSNGKMLFDEIVGSKSYGDAKWTGLKTGFDVDIDLGQKAWVEYVSVGVLTDIGSWIFPAKSVQVYGGASKQNLKLIGEISVPKTDSYPKEVNRHTVPLKKGSYEYLKVKIIPFGVAPEWHGAVGKKVWLFVDEIMVY</sequence>
<dbReference type="Gene3D" id="2.70.98.10">
    <property type="match status" value="1"/>
</dbReference>
<proteinExistence type="predicted"/>
<dbReference type="InterPro" id="IPR008928">
    <property type="entry name" value="6-hairpin_glycosidase_sf"/>
</dbReference>